<protein>
    <recommendedName>
        <fullName evidence="6">L domain-like protein</fullName>
    </recommendedName>
</protein>
<sequence>MFIDNNLGGTLPTDIGKLRRLRVLSLINTRTTGNIPASIGNLKRLRVFSIFRSQFIGSVPTELVQLPLKYINLNENRLSGSIPSAISELRSATYIGLRGNNFTGQVPNIQMEKQGAHCDLGGSNEWSCKSSNVSAICTGIENLQSCARTIPPSQSSTPVDRQSTEDKRNIIIGFSVLGGVVALTIITLFISWRRKTLRNKKAIAMGKERMLENAVGPQTEEVREPPLSQDIDSAIGIPSTSKVPPIIPLAPIVLPSERSATEEHPAKQKHFMRPFKPIQLMKKLRGKAGRKAKDEPARGIQPQSQSQPSPKPQRRSVINPSFWNESGPISSTDISSNGKNQKNKPAPIKIIPYEEAKVSSAPSSPRLNPSKASRSFSAPPSPTIQKKSLDRTPVSPVFTKYLAESSKPVPPLTSLHTTTGQVEYPTDKDLKKILVTK</sequence>
<gene>
    <name evidence="4" type="ORF">K7432_000884</name>
</gene>
<feature type="compositionally biased region" description="Polar residues" evidence="2">
    <location>
        <begin position="360"/>
        <end position="386"/>
    </location>
</feature>
<comment type="subcellular location">
    <subcellularLocation>
        <location evidence="1">Cell envelope</location>
    </subcellularLocation>
</comment>
<name>A0ABR2X3X5_9FUNG</name>
<dbReference type="InterPro" id="IPR051848">
    <property type="entry name" value="PGIP"/>
</dbReference>
<dbReference type="Gene3D" id="3.80.10.10">
    <property type="entry name" value="Ribonuclease Inhibitor"/>
    <property type="match status" value="1"/>
</dbReference>
<organism evidence="4 5">
    <name type="scientific">Basidiobolus ranarum</name>
    <dbReference type="NCBI Taxonomy" id="34480"/>
    <lineage>
        <taxon>Eukaryota</taxon>
        <taxon>Fungi</taxon>
        <taxon>Fungi incertae sedis</taxon>
        <taxon>Zoopagomycota</taxon>
        <taxon>Entomophthoromycotina</taxon>
        <taxon>Basidiobolomycetes</taxon>
        <taxon>Basidiobolales</taxon>
        <taxon>Basidiobolaceae</taxon>
        <taxon>Basidiobolus</taxon>
    </lineage>
</organism>
<evidence type="ECO:0000256" key="1">
    <source>
        <dbReference type="ARBA" id="ARBA00004196"/>
    </source>
</evidence>
<dbReference type="Proteomes" id="UP001479436">
    <property type="component" value="Unassembled WGS sequence"/>
</dbReference>
<accession>A0ABR2X3X5</accession>
<keyword evidence="3" id="KW-1133">Transmembrane helix</keyword>
<comment type="caution">
    <text evidence="4">The sequence shown here is derived from an EMBL/GenBank/DDBJ whole genome shotgun (WGS) entry which is preliminary data.</text>
</comment>
<dbReference type="PANTHER" id="PTHR48059:SF30">
    <property type="entry name" value="OS06G0587000 PROTEIN"/>
    <property type="match status" value="1"/>
</dbReference>
<evidence type="ECO:0000256" key="3">
    <source>
        <dbReference type="SAM" id="Phobius"/>
    </source>
</evidence>
<dbReference type="PANTHER" id="PTHR48059">
    <property type="entry name" value="POLYGALACTURONASE INHIBITOR 1"/>
    <property type="match status" value="1"/>
</dbReference>
<evidence type="ECO:0000313" key="4">
    <source>
        <dbReference type="EMBL" id="KAK9768473.1"/>
    </source>
</evidence>
<feature type="compositionally biased region" description="Polar residues" evidence="2">
    <location>
        <begin position="318"/>
        <end position="340"/>
    </location>
</feature>
<evidence type="ECO:0008006" key="6">
    <source>
        <dbReference type="Google" id="ProtNLM"/>
    </source>
</evidence>
<evidence type="ECO:0000313" key="5">
    <source>
        <dbReference type="Proteomes" id="UP001479436"/>
    </source>
</evidence>
<dbReference type="EMBL" id="JASJQH010000017">
    <property type="protein sequence ID" value="KAK9768473.1"/>
    <property type="molecule type" value="Genomic_DNA"/>
</dbReference>
<keyword evidence="5" id="KW-1185">Reference proteome</keyword>
<dbReference type="InterPro" id="IPR001611">
    <property type="entry name" value="Leu-rich_rpt"/>
</dbReference>
<keyword evidence="3" id="KW-0812">Transmembrane</keyword>
<reference evidence="4 5" key="1">
    <citation type="submission" date="2023-04" db="EMBL/GenBank/DDBJ databases">
        <title>Genome of Basidiobolus ranarum AG-B5.</title>
        <authorList>
            <person name="Stajich J.E."/>
            <person name="Carter-House D."/>
            <person name="Gryganskyi A."/>
        </authorList>
    </citation>
    <scope>NUCLEOTIDE SEQUENCE [LARGE SCALE GENOMIC DNA]</scope>
    <source>
        <strain evidence="4 5">AG-B5</strain>
    </source>
</reference>
<feature type="transmembrane region" description="Helical" evidence="3">
    <location>
        <begin position="170"/>
        <end position="192"/>
    </location>
</feature>
<dbReference type="InterPro" id="IPR032675">
    <property type="entry name" value="LRR_dom_sf"/>
</dbReference>
<dbReference type="Pfam" id="PF00560">
    <property type="entry name" value="LRR_1"/>
    <property type="match status" value="1"/>
</dbReference>
<evidence type="ECO:0000256" key="2">
    <source>
        <dbReference type="SAM" id="MobiDB-lite"/>
    </source>
</evidence>
<feature type="region of interest" description="Disordered" evidence="2">
    <location>
        <begin position="258"/>
        <end position="393"/>
    </location>
</feature>
<proteinExistence type="predicted"/>
<keyword evidence="3" id="KW-0472">Membrane</keyword>
<dbReference type="SUPFAM" id="SSF52058">
    <property type="entry name" value="L domain-like"/>
    <property type="match status" value="1"/>
</dbReference>